<dbReference type="EMBL" id="VEPZ02001213">
    <property type="protein sequence ID" value="KAE8686635.1"/>
    <property type="molecule type" value="Genomic_DNA"/>
</dbReference>
<accession>A0A6A2Z689</accession>
<sequence length="314" mass="35600">MASCLKEVLGENQFTFISSKQIANCILIANEVIDDISKRKKEVVLFKADFSRAYDTVDWHFLNLILKKMGFDKRWRKWVHFCISTSSIVVLVNGCPSDSFSIKIGLRQGYPLSLLLFNVVGEVLSGMLKKATEIGLCGGVGVGAQNEFEVSMATSVEKDSLNYRAGKAVADSIDKLIASFVWKDFQNLLITFWFIARVYGRFGNAGAPCGIFVWFFLRMLKICFRFHGKYFSPDQIFYSAMVHIGVWANAFWPSLIPSLCCDSPSTLAIILLVIAGWMSAMKLRLFVWTLRSRSYSGSYVNEHVSWWLQFLFVV</sequence>
<name>A0A6A2Z689_HIBSY</name>
<dbReference type="PANTHER" id="PTHR46890">
    <property type="entry name" value="NON-LTR RETROLELEMENT REVERSE TRANSCRIPTASE-LIKE PROTEIN-RELATED"/>
    <property type="match status" value="1"/>
</dbReference>
<dbReference type="InterPro" id="IPR000477">
    <property type="entry name" value="RT_dom"/>
</dbReference>
<keyword evidence="1" id="KW-0472">Membrane</keyword>
<reference evidence="3" key="1">
    <citation type="submission" date="2019-09" db="EMBL/GenBank/DDBJ databases">
        <title>Draft genome information of white flower Hibiscus syriacus.</title>
        <authorList>
            <person name="Kim Y.-M."/>
        </authorList>
    </citation>
    <scope>NUCLEOTIDE SEQUENCE [LARGE SCALE GENOMIC DNA]</scope>
    <source>
        <strain evidence="3">YM2019G1</strain>
    </source>
</reference>
<dbReference type="InterPro" id="IPR043502">
    <property type="entry name" value="DNA/RNA_pol_sf"/>
</dbReference>
<feature type="transmembrane region" description="Helical" evidence="1">
    <location>
        <begin position="236"/>
        <end position="255"/>
    </location>
</feature>
<keyword evidence="4" id="KW-1185">Reference proteome</keyword>
<evidence type="ECO:0000313" key="4">
    <source>
        <dbReference type="Proteomes" id="UP000436088"/>
    </source>
</evidence>
<keyword evidence="1" id="KW-1133">Transmembrane helix</keyword>
<evidence type="ECO:0000256" key="1">
    <source>
        <dbReference type="SAM" id="Phobius"/>
    </source>
</evidence>
<dbReference type="Pfam" id="PF00078">
    <property type="entry name" value="RVT_1"/>
    <property type="match status" value="1"/>
</dbReference>
<dbReference type="SUPFAM" id="SSF56672">
    <property type="entry name" value="DNA/RNA polymerases"/>
    <property type="match status" value="1"/>
</dbReference>
<dbReference type="AlphaFoldDB" id="A0A6A2Z689"/>
<gene>
    <name evidence="3" type="ORF">F3Y22_tig00111053pilonHSYRG00091</name>
</gene>
<organism evidence="3 4">
    <name type="scientific">Hibiscus syriacus</name>
    <name type="common">Rose of Sharon</name>
    <dbReference type="NCBI Taxonomy" id="106335"/>
    <lineage>
        <taxon>Eukaryota</taxon>
        <taxon>Viridiplantae</taxon>
        <taxon>Streptophyta</taxon>
        <taxon>Embryophyta</taxon>
        <taxon>Tracheophyta</taxon>
        <taxon>Spermatophyta</taxon>
        <taxon>Magnoliopsida</taxon>
        <taxon>eudicotyledons</taxon>
        <taxon>Gunneridae</taxon>
        <taxon>Pentapetalae</taxon>
        <taxon>rosids</taxon>
        <taxon>malvids</taxon>
        <taxon>Malvales</taxon>
        <taxon>Malvaceae</taxon>
        <taxon>Malvoideae</taxon>
        <taxon>Hibiscus</taxon>
    </lineage>
</organism>
<evidence type="ECO:0000313" key="3">
    <source>
        <dbReference type="EMBL" id="KAE8686635.1"/>
    </source>
</evidence>
<feature type="transmembrane region" description="Helical" evidence="1">
    <location>
        <begin position="205"/>
        <end position="224"/>
    </location>
</feature>
<dbReference type="Proteomes" id="UP000436088">
    <property type="component" value="Unassembled WGS sequence"/>
</dbReference>
<protein>
    <recommendedName>
        <fullName evidence="2">Reverse transcriptase domain-containing protein</fullName>
    </recommendedName>
</protein>
<dbReference type="PANTHER" id="PTHR46890:SF1">
    <property type="entry name" value="REVERSE TRANSCRIPTASE DOMAIN-CONTAINING PROTEIN"/>
    <property type="match status" value="1"/>
</dbReference>
<dbReference type="InterPro" id="IPR052343">
    <property type="entry name" value="Retrotransposon-Effector_Assoc"/>
</dbReference>
<evidence type="ECO:0000259" key="2">
    <source>
        <dbReference type="Pfam" id="PF00078"/>
    </source>
</evidence>
<proteinExistence type="predicted"/>
<comment type="caution">
    <text evidence="3">The sequence shown here is derived from an EMBL/GenBank/DDBJ whole genome shotgun (WGS) entry which is preliminary data.</text>
</comment>
<feature type="transmembrane region" description="Helical" evidence="1">
    <location>
        <begin position="267"/>
        <end position="287"/>
    </location>
</feature>
<keyword evidence="1" id="KW-0812">Transmembrane</keyword>
<feature type="domain" description="Reverse transcriptase" evidence="2">
    <location>
        <begin position="7"/>
        <end position="133"/>
    </location>
</feature>